<name>A0A7W0C9H1_9BACT</name>
<keyword evidence="4" id="KW-1185">Reference proteome</keyword>
<proteinExistence type="inferred from homology"/>
<protein>
    <submittedName>
        <fullName evidence="3">ComF family protein</fullName>
    </submittedName>
</protein>
<dbReference type="SUPFAM" id="SSF53271">
    <property type="entry name" value="PRTase-like"/>
    <property type="match status" value="1"/>
</dbReference>
<dbReference type="CDD" id="cd06223">
    <property type="entry name" value="PRTases_typeI"/>
    <property type="match status" value="1"/>
</dbReference>
<dbReference type="PANTHER" id="PTHR47505">
    <property type="entry name" value="DNA UTILIZATION PROTEIN YHGH"/>
    <property type="match status" value="1"/>
</dbReference>
<organism evidence="3 4">
    <name type="scientific">Desulfosalsimonas propionicica</name>
    <dbReference type="NCBI Taxonomy" id="332175"/>
    <lineage>
        <taxon>Bacteria</taxon>
        <taxon>Pseudomonadati</taxon>
        <taxon>Thermodesulfobacteriota</taxon>
        <taxon>Desulfobacteria</taxon>
        <taxon>Desulfobacterales</taxon>
        <taxon>Desulfosalsimonadaceae</taxon>
        <taxon>Desulfosalsimonas</taxon>
    </lineage>
</organism>
<dbReference type="EMBL" id="JACDUS010000004">
    <property type="protein sequence ID" value="MBA2881618.1"/>
    <property type="molecule type" value="Genomic_DNA"/>
</dbReference>
<evidence type="ECO:0000256" key="1">
    <source>
        <dbReference type="ARBA" id="ARBA00008007"/>
    </source>
</evidence>
<accession>A0A7W0C9H1</accession>
<dbReference type="Proteomes" id="UP000525298">
    <property type="component" value="Unassembled WGS sequence"/>
</dbReference>
<dbReference type="Gene3D" id="3.40.50.2020">
    <property type="match status" value="1"/>
</dbReference>
<evidence type="ECO:0000259" key="2">
    <source>
        <dbReference type="Pfam" id="PF18912"/>
    </source>
</evidence>
<dbReference type="Pfam" id="PF18912">
    <property type="entry name" value="DZR_2"/>
    <property type="match status" value="1"/>
</dbReference>
<dbReference type="RefSeq" id="WP_181551261.1">
    <property type="nucleotide sequence ID" value="NZ_JACDUS010000004.1"/>
</dbReference>
<dbReference type="PANTHER" id="PTHR47505:SF1">
    <property type="entry name" value="DNA UTILIZATION PROTEIN YHGH"/>
    <property type="match status" value="1"/>
</dbReference>
<sequence length="286" mass="32063">MWKTSAATRKNADLRARIGRALINAVFPEICHGCGRFMPERPIQTGSGRDPTVQADKRDFARRVLEPVLCPDCLADIPIVDSPICPCCGRPLKSRQDGDHMCGRCITEKRSFSKARSALVYDGAVLALIHSYKYNSRTCLAKPLGRLLYEEFIRHFDPEEIDAVMAVPLHARRMRQRGYNQALLMIRHWPEMAAELGHLQNWKIICHDRALCRKAHTRPQTGLDRKARKKNIQGAFDVSEPGFCKGRRLLLIDDVMTTGATIDECAKALYRAGAAGVSVITLARAL</sequence>
<evidence type="ECO:0000313" key="4">
    <source>
        <dbReference type="Proteomes" id="UP000525298"/>
    </source>
</evidence>
<feature type="domain" description="Double zinc ribbon" evidence="2">
    <location>
        <begin position="68"/>
        <end position="105"/>
    </location>
</feature>
<reference evidence="3 4" key="1">
    <citation type="submission" date="2020-07" db="EMBL/GenBank/DDBJ databases">
        <title>Genomic Encyclopedia of Type Strains, Phase IV (KMG-IV): sequencing the most valuable type-strain genomes for metagenomic binning, comparative biology and taxonomic classification.</title>
        <authorList>
            <person name="Goeker M."/>
        </authorList>
    </citation>
    <scope>NUCLEOTIDE SEQUENCE [LARGE SCALE GENOMIC DNA]</scope>
    <source>
        <strain evidence="3 4">DSM 17721</strain>
    </source>
</reference>
<dbReference type="InterPro" id="IPR029057">
    <property type="entry name" value="PRTase-like"/>
</dbReference>
<gene>
    <name evidence="3" type="ORF">HNR65_001945</name>
</gene>
<evidence type="ECO:0000313" key="3">
    <source>
        <dbReference type="EMBL" id="MBA2881618.1"/>
    </source>
</evidence>
<dbReference type="InterPro" id="IPR000836">
    <property type="entry name" value="PRTase_dom"/>
</dbReference>
<dbReference type="InterPro" id="IPR044005">
    <property type="entry name" value="DZR_2"/>
</dbReference>
<dbReference type="AlphaFoldDB" id="A0A7W0C9H1"/>
<dbReference type="InterPro" id="IPR051910">
    <property type="entry name" value="ComF/GntX_DNA_util-trans"/>
</dbReference>
<comment type="caution">
    <text evidence="3">The sequence shown here is derived from an EMBL/GenBank/DDBJ whole genome shotgun (WGS) entry which is preliminary data.</text>
</comment>
<comment type="similarity">
    <text evidence="1">Belongs to the ComF/GntX family.</text>
</comment>